<name>A0AAN2K8R3_ENTAG</name>
<evidence type="ECO:0000256" key="1">
    <source>
        <dbReference type="SAM" id="Phobius"/>
    </source>
</evidence>
<keyword evidence="1" id="KW-0472">Membrane</keyword>
<dbReference type="AlphaFoldDB" id="A0AAN2K8R3"/>
<accession>A0AAN2K8R3</accession>
<geneLocation type="plasmid" evidence="2 3">
    <name>P2</name>
</geneLocation>
<protein>
    <submittedName>
        <fullName evidence="2">Uncharacterized protein</fullName>
    </submittedName>
</protein>
<sequence length="214" mass="23385">MSQSTHGQSSTEPTVASPVQLHPEPLIQTEWAVQAPPLCRAEFSLAPESISAFTSGLPAVGSFIVLMAMAIVLVRLGRRMNPERPDTMREAFVSSSPVPFGSREMADLVAAEANSHYWQFMVAAFSDALEAEGFTLRAEPRAKVPLPDAVRARVGIAIVKARSRYLNPRQSDEAAEAMLRDAEMDDYTGSWTDCCQRGAEAAGWYVVRRDVQGL</sequence>
<gene>
    <name evidence="2" type="ORF">DAPPPG734_23865</name>
</gene>
<feature type="transmembrane region" description="Helical" evidence="1">
    <location>
        <begin position="50"/>
        <end position="74"/>
    </location>
</feature>
<proteinExistence type="predicted"/>
<keyword evidence="1" id="KW-1133">Transmembrane helix</keyword>
<keyword evidence="1" id="KW-0812">Transmembrane</keyword>
<keyword evidence="2" id="KW-0614">Plasmid</keyword>
<organism evidence="2 3">
    <name type="scientific">Enterobacter agglomerans</name>
    <name type="common">Erwinia herbicola</name>
    <name type="synonym">Pantoea agglomerans</name>
    <dbReference type="NCBI Taxonomy" id="549"/>
    <lineage>
        <taxon>Bacteria</taxon>
        <taxon>Pseudomonadati</taxon>
        <taxon>Pseudomonadota</taxon>
        <taxon>Gammaproteobacteria</taxon>
        <taxon>Enterobacterales</taxon>
        <taxon>Erwiniaceae</taxon>
        <taxon>Pantoea</taxon>
        <taxon>Pantoea agglomerans group</taxon>
    </lineage>
</organism>
<dbReference type="Proteomes" id="UP001158961">
    <property type="component" value="Plasmid P2"/>
</dbReference>
<evidence type="ECO:0000313" key="2">
    <source>
        <dbReference type="EMBL" id="CAH6375043.1"/>
    </source>
</evidence>
<reference evidence="2" key="1">
    <citation type="submission" date="2022-05" db="EMBL/GenBank/DDBJ databases">
        <authorList>
            <person name="Pothier F. J."/>
        </authorList>
    </citation>
    <scope>NUCLEOTIDE SEQUENCE</scope>
    <source>
        <strain evidence="2">DAPP-PG734</strain>
        <plasmid evidence="2">P2</plasmid>
    </source>
</reference>
<evidence type="ECO:0000313" key="3">
    <source>
        <dbReference type="Proteomes" id="UP001158961"/>
    </source>
</evidence>
<dbReference type="EMBL" id="OW970317">
    <property type="protein sequence ID" value="CAH6375043.1"/>
    <property type="molecule type" value="Genomic_DNA"/>
</dbReference>